<dbReference type="PRINTS" id="PR00420">
    <property type="entry name" value="RNGMNOXGNASE"/>
</dbReference>
<dbReference type="RefSeq" id="WP_163819020.1">
    <property type="nucleotide sequence ID" value="NZ_JAAGOB010000006.1"/>
</dbReference>
<evidence type="ECO:0000259" key="1">
    <source>
        <dbReference type="Pfam" id="PF01494"/>
    </source>
</evidence>
<dbReference type="Gene3D" id="3.50.50.60">
    <property type="entry name" value="FAD/NAD(P)-binding domain"/>
    <property type="match status" value="1"/>
</dbReference>
<comment type="caution">
    <text evidence="2">The sequence shown here is derived from an EMBL/GenBank/DDBJ whole genome shotgun (WGS) entry which is preliminary data.</text>
</comment>
<feature type="domain" description="FAD-binding" evidence="1">
    <location>
        <begin position="104"/>
        <end position="177"/>
    </location>
</feature>
<dbReference type="Pfam" id="PF13450">
    <property type="entry name" value="NAD_binding_8"/>
    <property type="match status" value="1"/>
</dbReference>
<name>A0A6N9YMG4_9ACTN</name>
<evidence type="ECO:0000313" key="2">
    <source>
        <dbReference type="EMBL" id="NED96251.1"/>
    </source>
</evidence>
<dbReference type="SUPFAM" id="SSF51905">
    <property type="entry name" value="FAD/NAD(P)-binding domain"/>
    <property type="match status" value="1"/>
</dbReference>
<gene>
    <name evidence="2" type="ORF">G1H11_13110</name>
</gene>
<dbReference type="PANTHER" id="PTHR42685:SF21">
    <property type="entry name" value="DEHYDROGENASE (FLAVOPROTEIN)-LIKE PROTEIN"/>
    <property type="match status" value="1"/>
</dbReference>
<keyword evidence="3" id="KW-1185">Reference proteome</keyword>
<dbReference type="EMBL" id="JAAGOB010000006">
    <property type="protein sequence ID" value="NED96251.1"/>
    <property type="molecule type" value="Genomic_DNA"/>
</dbReference>
<accession>A0A6N9YMG4</accession>
<dbReference type="Proteomes" id="UP000469185">
    <property type="component" value="Unassembled WGS sequence"/>
</dbReference>
<dbReference type="InterPro" id="IPR050407">
    <property type="entry name" value="Geranylgeranyl_reductase"/>
</dbReference>
<dbReference type="PANTHER" id="PTHR42685">
    <property type="entry name" value="GERANYLGERANYL DIPHOSPHATE REDUCTASE"/>
    <property type="match status" value="1"/>
</dbReference>
<dbReference type="Pfam" id="PF01494">
    <property type="entry name" value="FAD_binding_3"/>
    <property type="match status" value="1"/>
</dbReference>
<organism evidence="2 3">
    <name type="scientific">Phytoactinopolyspora alkaliphila</name>
    <dbReference type="NCBI Taxonomy" id="1783498"/>
    <lineage>
        <taxon>Bacteria</taxon>
        <taxon>Bacillati</taxon>
        <taxon>Actinomycetota</taxon>
        <taxon>Actinomycetes</taxon>
        <taxon>Jiangellales</taxon>
        <taxon>Jiangellaceae</taxon>
        <taxon>Phytoactinopolyspora</taxon>
    </lineage>
</organism>
<protein>
    <submittedName>
        <fullName evidence="2">NAD(P)/FAD-dependent oxidoreductase</fullName>
    </submittedName>
</protein>
<sequence length="372" mass="39413">MTVDVLVVGAGLAGLHTATLLAQVGHDVLLVERRPSLSGAIRTTGIFVRRTLDDFPLPPECLGPPIRRVVLYPPGLHRPVTLVSARDEYRVGDMAPLYVTAARAAADAGVRIALGTRYAGRHADTFLLAGRDGHDGQVRVRARFVVGADGARSRVARDLALDRNHHLLVGAEEVFEIPSSKQPPAFHCVLDPSLAPGYLAWVVNDGRHAHVGVAGYADRFPDGLRNALEQFGATAPGLPGIDRPEDVERRGGPIPVGGLLRRISSVDGLLVGDAAGAVSPLTAGGLDPCLRLSELAASALDDALRSGRPDALSHYDGAALRARFRGRLMLRRGLAQVRTPATAATAFTLLRTPFGRAAARRILFGDGSFPDP</sequence>
<proteinExistence type="predicted"/>
<reference evidence="2 3" key="1">
    <citation type="submission" date="2020-02" db="EMBL/GenBank/DDBJ databases">
        <authorList>
            <person name="Li X.-J."/>
            <person name="Feng X.-M."/>
        </authorList>
    </citation>
    <scope>NUCLEOTIDE SEQUENCE [LARGE SCALE GENOMIC DNA]</scope>
    <source>
        <strain evidence="2 3">CGMCC 4.7225</strain>
    </source>
</reference>
<dbReference type="InterPro" id="IPR036188">
    <property type="entry name" value="FAD/NAD-bd_sf"/>
</dbReference>
<dbReference type="AlphaFoldDB" id="A0A6N9YMG4"/>
<dbReference type="InterPro" id="IPR002938">
    <property type="entry name" value="FAD-bd"/>
</dbReference>
<dbReference type="GO" id="GO:0071949">
    <property type="term" value="F:FAD binding"/>
    <property type="evidence" value="ECO:0007669"/>
    <property type="project" value="InterPro"/>
</dbReference>
<evidence type="ECO:0000313" key="3">
    <source>
        <dbReference type="Proteomes" id="UP000469185"/>
    </source>
</evidence>